<dbReference type="SUPFAM" id="SSF47794">
    <property type="entry name" value="Rad51 N-terminal domain-like"/>
    <property type="match status" value="1"/>
</dbReference>
<dbReference type="InterPro" id="IPR010995">
    <property type="entry name" value="DNA_repair_Rad51/TF_NusA_a-hlx"/>
</dbReference>
<dbReference type="FunFam" id="3.30.300.20:FF:000002">
    <property type="entry name" value="Transcription termination/antitermination protein NusA"/>
    <property type="match status" value="1"/>
</dbReference>
<evidence type="ECO:0000256" key="1">
    <source>
        <dbReference type="ARBA" id="ARBA00022472"/>
    </source>
</evidence>
<proteinExistence type="inferred from homology"/>
<dbReference type="PANTHER" id="PTHR22648:SF0">
    <property type="entry name" value="TRANSCRIPTION TERMINATION_ANTITERMINATION PROTEIN NUSA"/>
    <property type="match status" value="1"/>
</dbReference>
<keyword evidence="6 7" id="KW-0804">Transcription</keyword>
<dbReference type="SMART" id="SM00316">
    <property type="entry name" value="S1"/>
    <property type="match status" value="1"/>
</dbReference>
<dbReference type="EMBL" id="JACDUS010000001">
    <property type="protein sequence ID" value="MBA2879759.1"/>
    <property type="molecule type" value="Genomic_DNA"/>
</dbReference>
<dbReference type="PROSITE" id="PS50126">
    <property type="entry name" value="S1"/>
    <property type="match status" value="1"/>
</dbReference>
<comment type="subcellular location">
    <subcellularLocation>
        <location evidence="7">Cytoplasm</location>
    </subcellularLocation>
</comment>
<comment type="similarity">
    <text evidence="7">Belongs to the NusA family.</text>
</comment>
<gene>
    <name evidence="7" type="primary">nusA</name>
    <name evidence="10" type="ORF">HNR65_000066</name>
</gene>
<dbReference type="FunFam" id="2.40.50.140:FF:000058">
    <property type="entry name" value="Transcription termination/antitermination protein NusA"/>
    <property type="match status" value="1"/>
</dbReference>
<dbReference type="Gene3D" id="1.10.150.20">
    <property type="entry name" value="5' to 3' exonuclease, C-terminal subdomain"/>
    <property type="match status" value="1"/>
</dbReference>
<keyword evidence="2 7" id="KW-0963">Cytoplasm</keyword>
<dbReference type="InterPro" id="IPR010213">
    <property type="entry name" value="TF_NusA"/>
</dbReference>
<comment type="caution">
    <text evidence="10">The sequence shown here is derived from an EMBL/GenBank/DDBJ whole genome shotgun (WGS) entry which is preliminary data.</text>
</comment>
<dbReference type="GO" id="GO:0003700">
    <property type="term" value="F:DNA-binding transcription factor activity"/>
    <property type="evidence" value="ECO:0007669"/>
    <property type="project" value="InterPro"/>
</dbReference>
<dbReference type="InterPro" id="IPR058582">
    <property type="entry name" value="KH_NusA_2nd"/>
</dbReference>
<dbReference type="Pfam" id="PF00575">
    <property type="entry name" value="S1"/>
    <property type="match status" value="1"/>
</dbReference>
<keyword evidence="4 7" id="KW-0694">RNA-binding</keyword>
<sequence length="440" mass="48988">MLITDMKRVIEQVSRDKGIDFYVLVKTLEEALRSAVKKKFGNKIDIEIQYNEESGELEVFQFKNVVETITDPDFEISLEEGRKLDPECEMGDSLGTKMDTTTFGRIAAQSAKQVIIQKLKAAERSVVYQNFIGRKGEIVNGIVQRVSRNEIIVNLGQAEAVLPKREQIPNETYRRGDRIRAYILKVHDESRGPQIVLSRTHPDFLINLFKTEVPEISEGMVSVIGAAREAGSRGKIAVRSNDPDIDPVGACVGIKGSRVQSVVQELKGEKIDIIPWHIDPAKFVCNALAPAEISRVIIDEINHVMEVVVPDDSLSIAIGKQGQNVRLASKLSGWHLDVISEKRYNERLQLGFASLMDLPGMTEPLANLLFEKGYFSTEDVSKALPEELAQEFNLSEPEARNLVEAAANQQTMAEPEDNAADGSLDNSAEDDDKDKQNQEI</sequence>
<dbReference type="SUPFAM" id="SSF69705">
    <property type="entry name" value="Transcription factor NusA, N-terminal domain"/>
    <property type="match status" value="1"/>
</dbReference>
<evidence type="ECO:0000259" key="9">
    <source>
        <dbReference type="PROSITE" id="PS50126"/>
    </source>
</evidence>
<dbReference type="InterPro" id="IPR009019">
    <property type="entry name" value="KH_sf_prok-type"/>
</dbReference>
<dbReference type="CDD" id="cd22529">
    <property type="entry name" value="KH-II_NusA_rpt2"/>
    <property type="match status" value="1"/>
</dbReference>
<dbReference type="Gene3D" id="3.30.1480.10">
    <property type="entry name" value="NusA, N-terminal domain"/>
    <property type="match status" value="1"/>
</dbReference>
<keyword evidence="5 7" id="KW-0805">Transcription regulation</keyword>
<dbReference type="Pfam" id="PF13184">
    <property type="entry name" value="KH_NusA_1st"/>
    <property type="match status" value="1"/>
</dbReference>
<keyword evidence="11" id="KW-1185">Reference proteome</keyword>
<dbReference type="InterPro" id="IPR013735">
    <property type="entry name" value="TF_NusA_N"/>
</dbReference>
<keyword evidence="3 7" id="KW-0889">Transcription antitermination</keyword>
<dbReference type="GO" id="GO:0005829">
    <property type="term" value="C:cytosol"/>
    <property type="evidence" value="ECO:0007669"/>
    <property type="project" value="TreeGrafter"/>
</dbReference>
<dbReference type="InterPro" id="IPR025249">
    <property type="entry name" value="TF_NusA_KH_1st"/>
</dbReference>
<dbReference type="SUPFAM" id="SSF54814">
    <property type="entry name" value="Prokaryotic type KH domain (KH-domain type II)"/>
    <property type="match status" value="2"/>
</dbReference>
<comment type="subunit">
    <text evidence="7">Monomer. Binds directly to the core enzyme of the DNA-dependent RNA polymerase and to nascent RNA.</text>
</comment>
<dbReference type="Pfam" id="PF26594">
    <property type="entry name" value="KH_NusA_2nd"/>
    <property type="match status" value="1"/>
</dbReference>
<name>A0A7W0C5W6_9BACT</name>
<evidence type="ECO:0000256" key="5">
    <source>
        <dbReference type="ARBA" id="ARBA00023015"/>
    </source>
</evidence>
<dbReference type="CDD" id="cd04455">
    <property type="entry name" value="S1_NusA"/>
    <property type="match status" value="1"/>
</dbReference>
<evidence type="ECO:0000256" key="6">
    <source>
        <dbReference type="ARBA" id="ARBA00023163"/>
    </source>
</evidence>
<dbReference type="Pfam" id="PF08529">
    <property type="entry name" value="NusA_N"/>
    <property type="match status" value="1"/>
</dbReference>
<dbReference type="InterPro" id="IPR030842">
    <property type="entry name" value="TF_NusA_bacterial"/>
</dbReference>
<evidence type="ECO:0000256" key="8">
    <source>
        <dbReference type="SAM" id="MobiDB-lite"/>
    </source>
</evidence>
<evidence type="ECO:0000256" key="3">
    <source>
        <dbReference type="ARBA" id="ARBA00022814"/>
    </source>
</evidence>
<dbReference type="InterPro" id="IPR015946">
    <property type="entry name" value="KH_dom-like_a/b"/>
</dbReference>
<feature type="region of interest" description="Disordered" evidence="8">
    <location>
        <begin position="395"/>
        <end position="440"/>
    </location>
</feature>
<dbReference type="NCBIfam" id="TIGR01953">
    <property type="entry name" value="NusA"/>
    <property type="match status" value="1"/>
</dbReference>
<dbReference type="SUPFAM" id="SSF50249">
    <property type="entry name" value="Nucleic acid-binding proteins"/>
    <property type="match status" value="1"/>
</dbReference>
<dbReference type="InterPro" id="IPR036555">
    <property type="entry name" value="NusA_N_sf"/>
</dbReference>
<dbReference type="AlphaFoldDB" id="A0A7W0C5W6"/>
<reference evidence="10 11" key="1">
    <citation type="submission" date="2020-07" db="EMBL/GenBank/DDBJ databases">
        <title>Genomic Encyclopedia of Type Strains, Phase IV (KMG-IV): sequencing the most valuable type-strain genomes for metagenomic binning, comparative biology and taxonomic classification.</title>
        <authorList>
            <person name="Goeker M."/>
        </authorList>
    </citation>
    <scope>NUCLEOTIDE SEQUENCE [LARGE SCALE GENOMIC DNA]</scope>
    <source>
        <strain evidence="10 11">DSM 17721</strain>
    </source>
</reference>
<evidence type="ECO:0000313" key="11">
    <source>
        <dbReference type="Proteomes" id="UP000525298"/>
    </source>
</evidence>
<dbReference type="InterPro" id="IPR012340">
    <property type="entry name" value="NA-bd_OB-fold"/>
</dbReference>
<feature type="domain" description="S1 motif" evidence="9">
    <location>
        <begin position="136"/>
        <end position="200"/>
    </location>
</feature>
<evidence type="ECO:0000256" key="4">
    <source>
        <dbReference type="ARBA" id="ARBA00022884"/>
    </source>
</evidence>
<dbReference type="PROSITE" id="PS50084">
    <property type="entry name" value="KH_TYPE_1"/>
    <property type="match status" value="1"/>
</dbReference>
<accession>A0A7W0C5W6</accession>
<dbReference type="GO" id="GO:0000166">
    <property type="term" value="F:nucleotide binding"/>
    <property type="evidence" value="ECO:0007669"/>
    <property type="project" value="InterPro"/>
</dbReference>
<dbReference type="Proteomes" id="UP000525298">
    <property type="component" value="Unassembled WGS sequence"/>
</dbReference>
<keyword evidence="1 7" id="KW-0806">Transcription termination</keyword>
<dbReference type="Gene3D" id="3.30.300.20">
    <property type="match status" value="2"/>
</dbReference>
<dbReference type="Gene3D" id="2.40.50.140">
    <property type="entry name" value="Nucleic acid-binding proteins"/>
    <property type="match status" value="1"/>
</dbReference>
<evidence type="ECO:0000313" key="10">
    <source>
        <dbReference type="EMBL" id="MBA2879759.1"/>
    </source>
</evidence>
<evidence type="ECO:0000256" key="7">
    <source>
        <dbReference type="HAMAP-Rule" id="MF_00945"/>
    </source>
</evidence>
<comment type="function">
    <text evidence="7">Participates in both transcription termination and antitermination.</text>
</comment>
<dbReference type="GO" id="GO:0031564">
    <property type="term" value="P:transcription antitermination"/>
    <property type="evidence" value="ECO:0007669"/>
    <property type="project" value="UniProtKB-UniRule"/>
</dbReference>
<dbReference type="GO" id="GO:0006353">
    <property type="term" value="P:DNA-templated transcription termination"/>
    <property type="evidence" value="ECO:0007669"/>
    <property type="project" value="UniProtKB-UniRule"/>
</dbReference>
<protein>
    <recommendedName>
        <fullName evidence="7">Transcription termination/antitermination protein NusA</fullName>
    </recommendedName>
</protein>
<dbReference type="GO" id="GO:0003723">
    <property type="term" value="F:RNA binding"/>
    <property type="evidence" value="ECO:0007669"/>
    <property type="project" value="UniProtKB-UniRule"/>
</dbReference>
<dbReference type="RefSeq" id="WP_181549459.1">
    <property type="nucleotide sequence ID" value="NZ_JACDUS010000001.1"/>
</dbReference>
<dbReference type="HAMAP" id="MF_00945_B">
    <property type="entry name" value="NusA_B"/>
    <property type="match status" value="1"/>
</dbReference>
<dbReference type="FunFam" id="3.30.300.20:FF:000005">
    <property type="entry name" value="Transcription termination/antitermination protein NusA"/>
    <property type="match status" value="1"/>
</dbReference>
<dbReference type="PANTHER" id="PTHR22648">
    <property type="entry name" value="TRANSCRIPTION TERMINATION FACTOR NUSA"/>
    <property type="match status" value="1"/>
</dbReference>
<organism evidence="10 11">
    <name type="scientific">Desulfosalsimonas propionicica</name>
    <dbReference type="NCBI Taxonomy" id="332175"/>
    <lineage>
        <taxon>Bacteria</taxon>
        <taxon>Pseudomonadati</taxon>
        <taxon>Thermodesulfobacteriota</taxon>
        <taxon>Desulfobacteria</taxon>
        <taxon>Desulfobacterales</taxon>
        <taxon>Desulfosalsimonadaceae</taxon>
        <taxon>Desulfosalsimonas</taxon>
    </lineage>
</organism>
<dbReference type="CDD" id="cd02134">
    <property type="entry name" value="KH-II_NusA_rpt1"/>
    <property type="match status" value="1"/>
</dbReference>
<dbReference type="InterPro" id="IPR003029">
    <property type="entry name" value="S1_domain"/>
</dbReference>
<evidence type="ECO:0000256" key="2">
    <source>
        <dbReference type="ARBA" id="ARBA00022490"/>
    </source>
</evidence>